<comment type="caution">
    <text evidence="14">The sequence shown here is derived from an EMBL/GenBank/DDBJ whole genome shotgun (WGS) entry which is preliminary data.</text>
</comment>
<evidence type="ECO:0000256" key="6">
    <source>
        <dbReference type="ARBA" id="ARBA00022741"/>
    </source>
</evidence>
<dbReference type="GO" id="GO:0003677">
    <property type="term" value="F:DNA binding"/>
    <property type="evidence" value="ECO:0007669"/>
    <property type="project" value="InterPro"/>
</dbReference>
<keyword evidence="2" id="KW-0963">Cytoplasm</keyword>
<keyword evidence="12" id="KW-0175">Coiled coil</keyword>
<keyword evidence="11" id="KW-0648">Protein biosynthesis</keyword>
<evidence type="ECO:0000256" key="12">
    <source>
        <dbReference type="SAM" id="Coils"/>
    </source>
</evidence>
<evidence type="ECO:0000313" key="15">
    <source>
        <dbReference type="Proteomes" id="UP000247973"/>
    </source>
</evidence>
<dbReference type="Pfam" id="PF00005">
    <property type="entry name" value="ABC_tran"/>
    <property type="match status" value="2"/>
</dbReference>
<dbReference type="NCBIfam" id="NF000355">
    <property type="entry name" value="ribo_prot_ABC_F"/>
    <property type="match status" value="1"/>
</dbReference>
<dbReference type="InterPro" id="IPR032781">
    <property type="entry name" value="ABC_tran_Xtn"/>
</dbReference>
<evidence type="ECO:0000256" key="11">
    <source>
        <dbReference type="ARBA" id="ARBA00022917"/>
    </source>
</evidence>
<feature type="domain" description="ABC transporter" evidence="13">
    <location>
        <begin position="6"/>
        <end position="249"/>
    </location>
</feature>
<keyword evidence="5" id="KW-0677">Repeat</keyword>
<keyword evidence="6" id="KW-0547">Nucleotide-binding</keyword>
<dbReference type="Pfam" id="PF16326">
    <property type="entry name" value="ABC_tran_CTD"/>
    <property type="match status" value="1"/>
</dbReference>
<dbReference type="SMART" id="SM00382">
    <property type="entry name" value="AAA"/>
    <property type="match status" value="2"/>
</dbReference>
<proteinExistence type="inferred from homology"/>
<evidence type="ECO:0000256" key="5">
    <source>
        <dbReference type="ARBA" id="ARBA00022737"/>
    </source>
</evidence>
<dbReference type="OrthoDB" id="1521973at2"/>
<dbReference type="GO" id="GO:0006417">
    <property type="term" value="P:regulation of translation"/>
    <property type="evidence" value="ECO:0007669"/>
    <property type="project" value="UniProtKB-KW"/>
</dbReference>
<dbReference type="AlphaFoldDB" id="A0A2V3PPM3"/>
<feature type="coiled-coil region" evidence="12">
    <location>
        <begin position="570"/>
        <end position="597"/>
    </location>
</feature>
<dbReference type="InterPro" id="IPR037118">
    <property type="entry name" value="Val-tRNA_synth_C_sf"/>
</dbReference>
<dbReference type="Pfam" id="PF12848">
    <property type="entry name" value="ABC_tran_Xtn"/>
    <property type="match status" value="1"/>
</dbReference>
<keyword evidence="3" id="KW-0820">tRNA-binding</keyword>
<evidence type="ECO:0000256" key="9">
    <source>
        <dbReference type="ARBA" id="ARBA00022845"/>
    </source>
</evidence>
<evidence type="ECO:0000256" key="8">
    <source>
        <dbReference type="ARBA" id="ARBA00022840"/>
    </source>
</evidence>
<dbReference type="FunFam" id="3.40.50.300:FF:000011">
    <property type="entry name" value="Putative ABC transporter ATP-binding component"/>
    <property type="match status" value="1"/>
</dbReference>
<dbReference type="FunFam" id="3.40.50.300:FF:000183">
    <property type="entry name" value="ABC transporter ATP-binding protein yjjK"/>
    <property type="match status" value="1"/>
</dbReference>
<evidence type="ECO:0000259" key="13">
    <source>
        <dbReference type="PROSITE" id="PS50893"/>
    </source>
</evidence>
<dbReference type="GO" id="GO:0000049">
    <property type="term" value="F:tRNA binding"/>
    <property type="evidence" value="ECO:0007669"/>
    <property type="project" value="UniProtKB-KW"/>
</dbReference>
<evidence type="ECO:0000313" key="14">
    <source>
        <dbReference type="EMBL" id="PXV58436.1"/>
    </source>
</evidence>
<keyword evidence="9" id="KW-0810">Translation regulation</keyword>
<keyword evidence="10" id="KW-0694">RNA-binding</keyword>
<dbReference type="Gene3D" id="1.10.287.380">
    <property type="entry name" value="Valyl-tRNA synthetase, C-terminal domain"/>
    <property type="match status" value="1"/>
</dbReference>
<protein>
    <submittedName>
        <fullName evidence="14">ATP-binding cassette subfamily F protein uup</fullName>
    </submittedName>
</protein>
<dbReference type="SUPFAM" id="SSF52540">
    <property type="entry name" value="P-loop containing nucleoside triphosphate hydrolases"/>
    <property type="match status" value="2"/>
</dbReference>
<feature type="domain" description="ABC transporter" evidence="13">
    <location>
        <begin position="314"/>
        <end position="532"/>
    </location>
</feature>
<dbReference type="EMBL" id="QICL01000047">
    <property type="protein sequence ID" value="PXV58436.1"/>
    <property type="molecule type" value="Genomic_DNA"/>
</dbReference>
<keyword evidence="15" id="KW-1185">Reference proteome</keyword>
<keyword evidence="8 14" id="KW-0067">ATP-binding</keyword>
<evidence type="ECO:0000256" key="3">
    <source>
        <dbReference type="ARBA" id="ARBA00022555"/>
    </source>
</evidence>
<dbReference type="GO" id="GO:0005524">
    <property type="term" value="F:ATP binding"/>
    <property type="evidence" value="ECO:0007669"/>
    <property type="project" value="UniProtKB-KW"/>
</dbReference>
<evidence type="ECO:0000256" key="10">
    <source>
        <dbReference type="ARBA" id="ARBA00022884"/>
    </source>
</evidence>
<dbReference type="GO" id="GO:0006412">
    <property type="term" value="P:translation"/>
    <property type="evidence" value="ECO:0007669"/>
    <property type="project" value="UniProtKB-KW"/>
</dbReference>
<keyword evidence="7" id="KW-0378">Hydrolase</keyword>
<dbReference type="InterPro" id="IPR027417">
    <property type="entry name" value="P-loop_NTPase"/>
</dbReference>
<dbReference type="InterPro" id="IPR017871">
    <property type="entry name" value="ABC_transporter-like_CS"/>
</dbReference>
<reference evidence="14 15" key="1">
    <citation type="submission" date="2018-03" db="EMBL/GenBank/DDBJ databases">
        <title>Genomic Encyclopedia of Archaeal and Bacterial Type Strains, Phase II (KMG-II): from individual species to whole genera.</title>
        <authorList>
            <person name="Goeker M."/>
        </authorList>
    </citation>
    <scope>NUCLEOTIDE SEQUENCE [LARGE SCALE GENOMIC DNA]</scope>
    <source>
        <strain evidence="14 15">DSM 100214</strain>
    </source>
</reference>
<accession>A0A2V3PPM3</accession>
<dbReference type="PROSITE" id="PS00211">
    <property type="entry name" value="ABC_TRANSPORTER_1"/>
    <property type="match status" value="1"/>
</dbReference>
<dbReference type="InterPro" id="IPR051309">
    <property type="entry name" value="ABCF_ATPase"/>
</dbReference>
<dbReference type="InterPro" id="IPR003439">
    <property type="entry name" value="ABC_transporter-like_ATP-bd"/>
</dbReference>
<dbReference type="PROSITE" id="PS50893">
    <property type="entry name" value="ABC_TRANSPORTER_2"/>
    <property type="match status" value="2"/>
</dbReference>
<dbReference type="CDD" id="cd03221">
    <property type="entry name" value="ABCF_EF-3"/>
    <property type="match status" value="2"/>
</dbReference>
<dbReference type="Proteomes" id="UP000247973">
    <property type="component" value="Unassembled WGS sequence"/>
</dbReference>
<dbReference type="PANTHER" id="PTHR42855">
    <property type="entry name" value="ABC TRANSPORTER ATP-BINDING SUBUNIT"/>
    <property type="match status" value="1"/>
</dbReference>
<dbReference type="RefSeq" id="WP_110312618.1">
    <property type="nucleotide sequence ID" value="NZ_QICL01000047.1"/>
</dbReference>
<organism evidence="14 15">
    <name type="scientific">Dysgonomonas alginatilytica</name>
    <dbReference type="NCBI Taxonomy" id="1605892"/>
    <lineage>
        <taxon>Bacteria</taxon>
        <taxon>Pseudomonadati</taxon>
        <taxon>Bacteroidota</taxon>
        <taxon>Bacteroidia</taxon>
        <taxon>Bacteroidales</taxon>
        <taxon>Dysgonomonadaceae</taxon>
        <taxon>Dysgonomonas</taxon>
    </lineage>
</organism>
<name>A0A2V3PPM3_9BACT</name>
<evidence type="ECO:0000256" key="7">
    <source>
        <dbReference type="ARBA" id="ARBA00022801"/>
    </source>
</evidence>
<dbReference type="GO" id="GO:0016887">
    <property type="term" value="F:ATP hydrolysis activity"/>
    <property type="evidence" value="ECO:0007669"/>
    <property type="project" value="InterPro"/>
</dbReference>
<evidence type="ECO:0000256" key="1">
    <source>
        <dbReference type="ARBA" id="ARBA00005868"/>
    </source>
</evidence>
<gene>
    <name evidence="14" type="ORF">CLV62_1475</name>
</gene>
<dbReference type="PANTHER" id="PTHR42855:SF1">
    <property type="entry name" value="ABC TRANSPORTER DOMAIN-CONTAINING PROTEIN"/>
    <property type="match status" value="1"/>
</dbReference>
<dbReference type="InterPro" id="IPR032524">
    <property type="entry name" value="ABC_tran_C"/>
</dbReference>
<dbReference type="GO" id="GO:0019843">
    <property type="term" value="F:rRNA binding"/>
    <property type="evidence" value="ECO:0007669"/>
    <property type="project" value="UniProtKB-KW"/>
</dbReference>
<comment type="similarity">
    <text evidence="1">Belongs to the ABC transporter superfamily. ABCF family. Translational throttle EttA subfamily.</text>
</comment>
<sequence length="629" mass="72515">MAISYLQVDQLTKSFGDLILFSNLSFGIAEGQRIGLLAKNGTGKTTLLNILTGKESYDSGSVVFRRDLRVAYLEQDPQYPGDITVLDACFLSGTDVTNVIAEYEKAMELGDHSNLDDILQRMDLLKAWDYEQRAKQILSQLKIRNYDQKISELSGGQLKRVALANVLITEPELIILDEPTNHLDLDMTEWLEEYLQRSRLSLLMVTHDRYFLDRVCSEIIEIDQKQLFQYKGNYSYYLEKRQERVSGQNAEIDRANNLLRKELEWMRKQPRARGTKAKSRIDAYYDLEKKAEKERDLGNVQLQMKGSYIGNKIFEAKHIYKSFGDLKILEDFNYVFARYEKMGIVGNNGTGKSTFIKMLIGDALPDKGEFDVGETVNFGYYSQDGLQFDDQMKVLDVVQNIAEVIDLGNGNRLTASQFLQHFLFPPEKQHNFVYKLSGGEKRRLYLCTVLIKNPNFLVLDEPTNDLDIMTLNILEEYLQSFKGCVIVVSHDRYFMDKVVDHLLAFSGNAQIKDFPGNYTLYREWKEVQELIAKEAAQAEKGKEIKEEKPKIEAPKKEEKKKVSYKDKREFEELDALIPKLEAEKVKLENELSDSNLSPDALLAKSNRISELITEIEEKTLRWIELSELI</sequence>
<dbReference type="Gene3D" id="3.40.50.300">
    <property type="entry name" value="P-loop containing nucleotide triphosphate hydrolases"/>
    <property type="match status" value="2"/>
</dbReference>
<evidence type="ECO:0000256" key="4">
    <source>
        <dbReference type="ARBA" id="ARBA00022730"/>
    </source>
</evidence>
<keyword evidence="4" id="KW-0699">rRNA-binding</keyword>
<dbReference type="InterPro" id="IPR003593">
    <property type="entry name" value="AAA+_ATPase"/>
</dbReference>
<evidence type="ECO:0000256" key="2">
    <source>
        <dbReference type="ARBA" id="ARBA00022490"/>
    </source>
</evidence>